<comment type="caution">
    <text evidence="2">The sequence shown here is derived from an EMBL/GenBank/DDBJ whole genome shotgun (WGS) entry which is preliminary data.</text>
</comment>
<keyword evidence="1" id="KW-0732">Signal</keyword>
<gene>
    <name evidence="2" type="ORF">BV898_10963</name>
</gene>
<feature type="signal peptide" evidence="1">
    <location>
        <begin position="1"/>
        <end position="21"/>
    </location>
</feature>
<protein>
    <recommendedName>
        <fullName evidence="4">Spaetzle domain-containing protein</fullName>
    </recommendedName>
</protein>
<organism evidence="2 3">
    <name type="scientific">Hypsibius exemplaris</name>
    <name type="common">Freshwater tardigrade</name>
    <dbReference type="NCBI Taxonomy" id="2072580"/>
    <lineage>
        <taxon>Eukaryota</taxon>
        <taxon>Metazoa</taxon>
        <taxon>Ecdysozoa</taxon>
        <taxon>Tardigrada</taxon>
        <taxon>Eutardigrada</taxon>
        <taxon>Parachela</taxon>
        <taxon>Hypsibioidea</taxon>
        <taxon>Hypsibiidae</taxon>
        <taxon>Hypsibius</taxon>
    </lineage>
</organism>
<feature type="chain" id="PRO_5013297594" description="Spaetzle domain-containing protein" evidence="1">
    <location>
        <begin position="22"/>
        <end position="258"/>
    </location>
</feature>
<sequence>MKSVLIIILWIISPDLYNGQARRTAPRRTTSRGGTYGTETFATVPTTVAMATAAPVWGPAPAAPSVQFVAVSTGQAANAAPVVPGLASFAAIAATTRRTTKAGQTIPTRIMATLPPSEEEGKDVPGENSKQPHIPVVPLCEEVEEILKPGSTEQECFVAEPVTLRFWQPYRALRHMRCKNANVTAPSETNDQCPAVYPGASCVQKYQQFVILAALGPGASGWSCVRLASGCSCSVRAFKRLRSTDYEQRSDLREFMKS</sequence>
<dbReference type="OrthoDB" id="10473671at2759"/>
<evidence type="ECO:0000313" key="3">
    <source>
        <dbReference type="Proteomes" id="UP000192578"/>
    </source>
</evidence>
<proteinExistence type="predicted"/>
<dbReference type="AlphaFoldDB" id="A0A1W0WHY1"/>
<reference evidence="3" key="1">
    <citation type="submission" date="2017-01" db="EMBL/GenBank/DDBJ databases">
        <title>Comparative genomics of anhydrobiosis in the tardigrade Hypsibius dujardini.</title>
        <authorList>
            <person name="Yoshida Y."/>
            <person name="Koutsovoulos G."/>
            <person name="Laetsch D."/>
            <person name="Stevens L."/>
            <person name="Kumar S."/>
            <person name="Horikawa D."/>
            <person name="Ishino K."/>
            <person name="Komine S."/>
            <person name="Tomita M."/>
            <person name="Blaxter M."/>
            <person name="Arakawa K."/>
        </authorList>
    </citation>
    <scope>NUCLEOTIDE SEQUENCE [LARGE SCALE GENOMIC DNA]</scope>
    <source>
        <strain evidence="3">Z151</strain>
    </source>
</reference>
<name>A0A1W0WHY1_HYPEX</name>
<evidence type="ECO:0008006" key="4">
    <source>
        <dbReference type="Google" id="ProtNLM"/>
    </source>
</evidence>
<dbReference type="EMBL" id="MTYJ01000098">
    <property type="protein sequence ID" value="OQV14811.1"/>
    <property type="molecule type" value="Genomic_DNA"/>
</dbReference>
<keyword evidence="3" id="KW-1185">Reference proteome</keyword>
<evidence type="ECO:0000256" key="1">
    <source>
        <dbReference type="SAM" id="SignalP"/>
    </source>
</evidence>
<accession>A0A1W0WHY1</accession>
<dbReference type="Proteomes" id="UP000192578">
    <property type="component" value="Unassembled WGS sequence"/>
</dbReference>
<evidence type="ECO:0000313" key="2">
    <source>
        <dbReference type="EMBL" id="OQV14811.1"/>
    </source>
</evidence>